<dbReference type="InterPro" id="IPR033713">
    <property type="entry name" value="NudJ"/>
</dbReference>
<dbReference type="AlphaFoldDB" id="A0A1Y0I7C3"/>
<evidence type="ECO:0000256" key="2">
    <source>
        <dbReference type="ARBA" id="ARBA00007608"/>
    </source>
</evidence>
<keyword evidence="6" id="KW-0460">Magnesium</keyword>
<dbReference type="SUPFAM" id="SSF55811">
    <property type="entry name" value="Nudix"/>
    <property type="match status" value="1"/>
</dbReference>
<comment type="similarity">
    <text evidence="2 6">Belongs to the Nudix hydrolase family. NudJ subfamily.</text>
</comment>
<evidence type="ECO:0000256" key="1">
    <source>
        <dbReference type="ARBA" id="ARBA00001946"/>
    </source>
</evidence>
<accession>A0A1Y0I7C3</accession>
<dbReference type="InterPro" id="IPR000086">
    <property type="entry name" value="NUDIX_hydrolase_dom"/>
</dbReference>
<dbReference type="Proteomes" id="UP000196027">
    <property type="component" value="Chromosome"/>
</dbReference>
<dbReference type="KEGG" id="ome:OLMES_2057"/>
<evidence type="ECO:0000256" key="3">
    <source>
        <dbReference type="ARBA" id="ARBA00011245"/>
    </source>
</evidence>
<evidence type="ECO:0000256" key="5">
    <source>
        <dbReference type="ARBA" id="ARBA00022801"/>
    </source>
</evidence>
<proteinExistence type="inferred from homology"/>
<name>A0A1Y0I7C3_9GAMM</name>
<organism evidence="8 9">
    <name type="scientific">Oleiphilus messinensis</name>
    <dbReference type="NCBI Taxonomy" id="141451"/>
    <lineage>
        <taxon>Bacteria</taxon>
        <taxon>Pseudomonadati</taxon>
        <taxon>Pseudomonadota</taxon>
        <taxon>Gammaproteobacteria</taxon>
        <taxon>Oceanospirillales</taxon>
        <taxon>Oleiphilaceae</taxon>
        <taxon>Oleiphilus</taxon>
    </lineage>
</organism>
<dbReference type="EMBL" id="CP021425">
    <property type="protein sequence ID" value="ARU56130.1"/>
    <property type="molecule type" value="Genomic_DNA"/>
</dbReference>
<gene>
    <name evidence="6" type="primary">nudJ</name>
    <name evidence="8" type="ORF">OLMES_2057</name>
</gene>
<evidence type="ECO:0000256" key="4">
    <source>
        <dbReference type="ARBA" id="ARBA00015552"/>
    </source>
</evidence>
<dbReference type="OrthoDB" id="8594221at2"/>
<reference evidence="8 9" key="1">
    <citation type="submission" date="2017-05" db="EMBL/GenBank/DDBJ databases">
        <title>Genomic insights into alkan degradation activity of Oleiphilus messinensis.</title>
        <authorList>
            <person name="Kozyavkin S.A."/>
            <person name="Slesarev A.I."/>
            <person name="Golyshin P.N."/>
            <person name="Korzhenkov A."/>
            <person name="Golyshina O.N."/>
            <person name="Toshchakov S.V."/>
        </authorList>
    </citation>
    <scope>NUCLEOTIDE SEQUENCE [LARGE SCALE GENOMIC DNA]</scope>
    <source>
        <strain evidence="8 9">ME102</strain>
    </source>
</reference>
<dbReference type="Gene3D" id="3.90.79.10">
    <property type="entry name" value="Nucleoside Triphosphate Pyrophosphohydrolase"/>
    <property type="match status" value="1"/>
</dbReference>
<dbReference type="Pfam" id="PF00293">
    <property type="entry name" value="NUDIX"/>
    <property type="match status" value="1"/>
</dbReference>
<keyword evidence="5 6" id="KW-0378">Hydrolase</keyword>
<dbReference type="GO" id="GO:0017111">
    <property type="term" value="F:ribonucleoside triphosphate phosphatase activity"/>
    <property type="evidence" value="ECO:0007669"/>
    <property type="project" value="InterPro"/>
</dbReference>
<protein>
    <recommendedName>
        <fullName evidence="4 6">Phosphatase NudJ</fullName>
        <ecNumber evidence="6">3.6.1.-</ecNumber>
    </recommendedName>
</protein>
<dbReference type="PROSITE" id="PS00893">
    <property type="entry name" value="NUDIX_BOX"/>
    <property type="match status" value="1"/>
</dbReference>
<dbReference type="EC" id="3.6.1.-" evidence="6"/>
<comment type="subunit">
    <text evidence="3 6">Monomer.</text>
</comment>
<dbReference type="GO" id="GO:0004787">
    <property type="term" value="F:thiamine diphosphate phosphatase activity"/>
    <property type="evidence" value="ECO:0007669"/>
    <property type="project" value="InterPro"/>
</dbReference>
<evidence type="ECO:0000313" key="8">
    <source>
        <dbReference type="EMBL" id="ARU56130.1"/>
    </source>
</evidence>
<dbReference type="RefSeq" id="WP_087461156.1">
    <property type="nucleotide sequence ID" value="NZ_CP021425.1"/>
</dbReference>
<feature type="domain" description="Nudix hydrolase" evidence="7">
    <location>
        <begin position="2"/>
        <end position="133"/>
    </location>
</feature>
<keyword evidence="9" id="KW-1185">Reference proteome</keyword>
<evidence type="ECO:0000259" key="7">
    <source>
        <dbReference type="PROSITE" id="PS51462"/>
    </source>
</evidence>
<dbReference type="GO" id="GO:0017110">
    <property type="term" value="F:nucleoside diphosphate phosphatase activity"/>
    <property type="evidence" value="ECO:0007669"/>
    <property type="project" value="InterPro"/>
</dbReference>
<dbReference type="PANTHER" id="PTHR43222">
    <property type="entry name" value="NUDIX HYDROLASE 23"/>
    <property type="match status" value="1"/>
</dbReference>
<evidence type="ECO:0000256" key="6">
    <source>
        <dbReference type="RuleBase" id="RU364043"/>
    </source>
</evidence>
<dbReference type="PANTHER" id="PTHR43222:SF11">
    <property type="entry name" value="PHOSPHATASE NUDJ"/>
    <property type="match status" value="1"/>
</dbReference>
<sequence>MIWMPHATVAVICEKKGEFLLVEETSEGQTVINQPAGHIEEHERIIDAVHRETLEETGWTIHVENFLGIYTYRAPSNRQTYYRFCFIAEALEQVSEQYDTGIIGPRWLDYERLTKDSERLRSPLVLRCIDDYLAGKRYPLSVIDDFAATQLA</sequence>
<comment type="cofactor">
    <cofactor evidence="1 6">
        <name>Mg(2+)</name>
        <dbReference type="ChEBI" id="CHEBI:18420"/>
    </cofactor>
</comment>
<dbReference type="InterPro" id="IPR015797">
    <property type="entry name" value="NUDIX_hydrolase-like_dom_sf"/>
</dbReference>
<evidence type="ECO:0000313" key="9">
    <source>
        <dbReference type="Proteomes" id="UP000196027"/>
    </source>
</evidence>
<dbReference type="PROSITE" id="PS51462">
    <property type="entry name" value="NUDIX"/>
    <property type="match status" value="1"/>
</dbReference>
<dbReference type="CDD" id="cd03675">
    <property type="entry name" value="NUDIX_Hydrolase"/>
    <property type="match status" value="1"/>
</dbReference>
<dbReference type="InterPro" id="IPR020084">
    <property type="entry name" value="NUDIX_hydrolase_CS"/>
</dbReference>